<dbReference type="EMBL" id="BARS01007414">
    <property type="protein sequence ID" value="GAF82799.1"/>
    <property type="molecule type" value="Genomic_DNA"/>
</dbReference>
<keyword evidence="1" id="KW-1133">Transmembrane helix</keyword>
<name>X0SP04_9ZZZZ</name>
<evidence type="ECO:0000313" key="2">
    <source>
        <dbReference type="EMBL" id="GAF82799.1"/>
    </source>
</evidence>
<feature type="transmembrane region" description="Helical" evidence="1">
    <location>
        <begin position="42"/>
        <end position="67"/>
    </location>
</feature>
<reference evidence="2" key="1">
    <citation type="journal article" date="2014" name="Front. Microbiol.">
        <title>High frequency of phylogenetically diverse reductive dehalogenase-homologous genes in deep subseafloor sedimentary metagenomes.</title>
        <authorList>
            <person name="Kawai M."/>
            <person name="Futagami T."/>
            <person name="Toyoda A."/>
            <person name="Takaki Y."/>
            <person name="Nishi S."/>
            <person name="Hori S."/>
            <person name="Arai W."/>
            <person name="Tsubouchi T."/>
            <person name="Morono Y."/>
            <person name="Uchiyama I."/>
            <person name="Ito T."/>
            <person name="Fujiyama A."/>
            <person name="Inagaki F."/>
            <person name="Takami H."/>
        </authorList>
    </citation>
    <scope>NUCLEOTIDE SEQUENCE</scope>
    <source>
        <strain evidence="2">Expedition CK06-06</strain>
    </source>
</reference>
<protein>
    <submittedName>
        <fullName evidence="2">Uncharacterized protein</fullName>
    </submittedName>
</protein>
<sequence>MALTFNPHHNAYSSEMKVAIPRICKHAKIQVAQIFFNENERWLGLVLFTGMECGYSVINLAGMFFMYDFKLRRAKVYELLIKAYLDILTIKEDNLFFNSLMKDIHSEQYYIAMNANIEKNKNGIINEYIKEFIDDGVAHIRYMLWKDFNIRAAEDVIETRIKNHSYE</sequence>
<keyword evidence="1" id="KW-0812">Transmembrane</keyword>
<proteinExistence type="predicted"/>
<gene>
    <name evidence="2" type="ORF">S01H1_14275</name>
</gene>
<comment type="caution">
    <text evidence="2">The sequence shown here is derived from an EMBL/GenBank/DDBJ whole genome shotgun (WGS) entry which is preliminary data.</text>
</comment>
<evidence type="ECO:0000256" key="1">
    <source>
        <dbReference type="SAM" id="Phobius"/>
    </source>
</evidence>
<organism evidence="2">
    <name type="scientific">marine sediment metagenome</name>
    <dbReference type="NCBI Taxonomy" id="412755"/>
    <lineage>
        <taxon>unclassified sequences</taxon>
        <taxon>metagenomes</taxon>
        <taxon>ecological metagenomes</taxon>
    </lineage>
</organism>
<dbReference type="AlphaFoldDB" id="X0SP04"/>
<accession>X0SP04</accession>
<keyword evidence="1" id="KW-0472">Membrane</keyword>